<reference evidence="2 3" key="1">
    <citation type="submission" date="2019-05" db="EMBL/GenBank/DDBJ databases">
        <title>Mycolicibacterium sphagni ENV482 genome assembly.</title>
        <authorList>
            <person name="Chen W."/>
            <person name="Faulkner N.W."/>
            <person name="Hyman M.R."/>
        </authorList>
    </citation>
    <scope>NUCLEOTIDE SEQUENCE [LARGE SCALE GENOMIC DNA]</scope>
    <source>
        <strain evidence="2 3">ENV482</strain>
    </source>
</reference>
<dbReference type="PANTHER" id="PTHR35525">
    <property type="entry name" value="BLL6575 PROTEIN"/>
    <property type="match status" value="1"/>
</dbReference>
<sequence>MNARSRMETAQAAGFIVAGEPLAVDLADTIITTTDPATDLLCDEATCRRWWSLQRDRLPENATTPELAITVELRRAVREILDTHIAGTAANTAAVDYVNDISARVTATRRLQHTSAGWTAVTAHHASAARSYEIALGAVTDSLVDLLVGPTHNRLRRCQNPACSMLFVAADARRKFCTQNICANRTRVARHYHRHHPG</sequence>
<comment type="caution">
    <text evidence="2">The sequence shown here is derived from an EMBL/GenBank/DDBJ whole genome shotgun (WGS) entry which is preliminary data.</text>
</comment>
<dbReference type="Pfam" id="PF07336">
    <property type="entry name" value="ABATE"/>
    <property type="match status" value="1"/>
</dbReference>
<proteinExistence type="predicted"/>
<dbReference type="InterPro" id="IPR010852">
    <property type="entry name" value="ABATE"/>
</dbReference>
<protein>
    <recommendedName>
        <fullName evidence="1">Zinc finger CGNR domain-containing protein</fullName>
    </recommendedName>
</protein>
<dbReference type="SUPFAM" id="SSF160904">
    <property type="entry name" value="Jann2411-like"/>
    <property type="match status" value="1"/>
</dbReference>
<dbReference type="RefSeq" id="WP_174396136.1">
    <property type="nucleotide sequence ID" value="NZ_VBSB01000001.1"/>
</dbReference>
<dbReference type="Gene3D" id="1.10.3300.10">
    <property type="entry name" value="Jann2411-like domain"/>
    <property type="match status" value="1"/>
</dbReference>
<evidence type="ECO:0000313" key="2">
    <source>
        <dbReference type="EMBL" id="NTY58149.1"/>
    </source>
</evidence>
<evidence type="ECO:0000313" key="3">
    <source>
        <dbReference type="Proteomes" id="UP000708347"/>
    </source>
</evidence>
<dbReference type="InterPro" id="IPR021005">
    <property type="entry name" value="Znf_CGNR"/>
</dbReference>
<dbReference type="Pfam" id="PF11706">
    <property type="entry name" value="zf-CGNR"/>
    <property type="match status" value="1"/>
</dbReference>
<feature type="domain" description="Zinc finger CGNR" evidence="1">
    <location>
        <begin position="154"/>
        <end position="195"/>
    </location>
</feature>
<dbReference type="Proteomes" id="UP000708347">
    <property type="component" value="Unassembled WGS sequence"/>
</dbReference>
<name>A0ABX2JKG8_9MYCO</name>
<gene>
    <name evidence="2" type="ORF">FEG63_01115</name>
</gene>
<organism evidence="2 3">
    <name type="scientific">Mycolicibacterium sphagni</name>
    <dbReference type="NCBI Taxonomy" id="1786"/>
    <lineage>
        <taxon>Bacteria</taxon>
        <taxon>Bacillati</taxon>
        <taxon>Actinomycetota</taxon>
        <taxon>Actinomycetes</taxon>
        <taxon>Mycobacteriales</taxon>
        <taxon>Mycobacteriaceae</taxon>
        <taxon>Mycolicibacterium</taxon>
    </lineage>
</organism>
<evidence type="ECO:0000259" key="1">
    <source>
        <dbReference type="Pfam" id="PF11706"/>
    </source>
</evidence>
<dbReference type="InterPro" id="IPR023286">
    <property type="entry name" value="ABATE_dom_sf"/>
</dbReference>
<dbReference type="EMBL" id="VBSB01000001">
    <property type="protein sequence ID" value="NTY58149.1"/>
    <property type="molecule type" value="Genomic_DNA"/>
</dbReference>
<keyword evidence="3" id="KW-1185">Reference proteome</keyword>
<dbReference type="PANTHER" id="PTHR35525:SF3">
    <property type="entry name" value="BLL6575 PROTEIN"/>
    <property type="match status" value="1"/>
</dbReference>
<accession>A0ABX2JKG8</accession>